<organism evidence="1 2">
    <name type="scientific">Paraglaciecola algarum</name>
    <dbReference type="NCBI Taxonomy" id="3050085"/>
    <lineage>
        <taxon>Bacteria</taxon>
        <taxon>Pseudomonadati</taxon>
        <taxon>Pseudomonadota</taxon>
        <taxon>Gammaproteobacteria</taxon>
        <taxon>Alteromonadales</taxon>
        <taxon>Alteromonadaceae</taxon>
        <taxon>Paraglaciecola</taxon>
    </lineage>
</organism>
<gene>
    <name evidence="1" type="ORF">L0668_08265</name>
</gene>
<keyword evidence="2" id="KW-1185">Reference proteome</keyword>
<dbReference type="RefSeq" id="WP_235311680.1">
    <property type="nucleotide sequence ID" value="NZ_JAKGAS010000003.1"/>
</dbReference>
<name>A0ABS9D5E1_9ALTE</name>
<comment type="caution">
    <text evidence="1">The sequence shown here is derived from an EMBL/GenBank/DDBJ whole genome shotgun (WGS) entry which is preliminary data.</text>
</comment>
<evidence type="ECO:0000313" key="1">
    <source>
        <dbReference type="EMBL" id="MCF2948096.1"/>
    </source>
</evidence>
<reference evidence="1 2" key="1">
    <citation type="submission" date="2022-01" db="EMBL/GenBank/DDBJ databases">
        <title>Paraglaciecola sp. G1-23.</title>
        <authorList>
            <person name="Jin M.S."/>
            <person name="Han D.M."/>
            <person name="Kim H.M."/>
            <person name="Jeon C.O."/>
        </authorList>
    </citation>
    <scope>NUCLEOTIDE SEQUENCE [LARGE SCALE GENOMIC DNA]</scope>
    <source>
        <strain evidence="1 2">G1-23</strain>
    </source>
</reference>
<dbReference type="Proteomes" id="UP001521137">
    <property type="component" value="Unassembled WGS sequence"/>
</dbReference>
<dbReference type="EMBL" id="JAKGAS010000003">
    <property type="protein sequence ID" value="MCF2948096.1"/>
    <property type="molecule type" value="Genomic_DNA"/>
</dbReference>
<evidence type="ECO:0000313" key="2">
    <source>
        <dbReference type="Proteomes" id="UP001521137"/>
    </source>
</evidence>
<accession>A0ABS9D5E1</accession>
<protein>
    <submittedName>
        <fullName evidence="1">Uncharacterized protein</fullName>
    </submittedName>
</protein>
<proteinExistence type="predicted"/>
<sequence>MEDLPTNILTFEEKIKREPDSEDILGQLLMAYATPDFHSHRNKVKHILTYITLYPTHASSRCPWVYINHEKFPKEFKQVENIWKQHLTAQPNNLKIVQGVANFYSTFAPILSTNALQNFANNNPTEPDVWVDLGRYTLDAKERLNYYLKAKELGAKQPNLLVWISISAIDAKKFSIAENVGNELLAIVEAARAKHGEKLDWPETGKELFDKALKAIGDRAKTRDLTKAISTSAYSKHYGHTALGHVALHNKNLKQAIFHLLESGKVVSDCRLSSYGPSFLLAEDLCRQGAWDDVAIYIKYCKNILEKPRSRSMASASRATSNA</sequence>